<sequence length="398" mass="45834">MLKLQNLKSEEVFKPGAFPNHTYVSREFETPNISYELRLRQALKVSGCLTSIVGPSKMGKTILCEKVIGFDNIVEVSGADFYDDKTFWEVVAAKAELPYAGEFTKGKKLMGGSSEEQYEKLEKYTLTKDKVIEFYREKGKVLVLDDFHYAAKEMQLKIAQQLKDAIRREFKAVVVSLPHRADDAIRQNADLSGRLSLINIDTWKREELKEIAIKGFKELHMEITEDIANKIAIESLTSPQLMQYICLSICTLLEDKEEMVDNVGEDILETAYRFTTVNFEYKNVVDVMCKGPNPRGKKRKIFRTTVGEEMDLYALIVESLAKNPPIMELDFDLIKERIDCLIQVGGEKPDKQAVKDHLGKLQSILAEREDIYRVLEWKDGKVYILDPLFLFYLRWGRR</sequence>
<organism evidence="1 2">
    <name type="scientific">Robinsoniella peoriensis</name>
    <dbReference type="NCBI Taxonomy" id="180332"/>
    <lineage>
        <taxon>Bacteria</taxon>
        <taxon>Bacillati</taxon>
        <taxon>Bacillota</taxon>
        <taxon>Clostridia</taxon>
        <taxon>Lachnospirales</taxon>
        <taxon>Lachnospiraceae</taxon>
        <taxon>Robinsoniella</taxon>
    </lineage>
</organism>
<dbReference type="Proteomes" id="UP000306509">
    <property type="component" value="Unassembled WGS sequence"/>
</dbReference>
<proteinExistence type="predicted"/>
<dbReference type="Gene3D" id="3.40.50.300">
    <property type="entry name" value="P-loop containing nucleotide triphosphate hydrolases"/>
    <property type="match status" value="1"/>
</dbReference>
<gene>
    <name evidence="1" type="ORF">DSM106044_05028</name>
</gene>
<dbReference type="AlphaFoldDB" id="A0A4U8Q2J8"/>
<comment type="caution">
    <text evidence="1">The sequence shown here is derived from an EMBL/GenBank/DDBJ whole genome shotgun (WGS) entry which is preliminary data.</text>
</comment>
<protein>
    <submittedName>
        <fullName evidence="1">Uncharacterized protein</fullName>
    </submittedName>
</protein>
<evidence type="ECO:0000313" key="2">
    <source>
        <dbReference type="Proteomes" id="UP000306509"/>
    </source>
</evidence>
<keyword evidence="2" id="KW-1185">Reference proteome</keyword>
<dbReference type="EMBL" id="QGQD01000104">
    <property type="protein sequence ID" value="TLC98122.1"/>
    <property type="molecule type" value="Genomic_DNA"/>
</dbReference>
<dbReference type="InterPro" id="IPR027417">
    <property type="entry name" value="P-loop_NTPase"/>
</dbReference>
<dbReference type="RefSeq" id="WP_138003959.1">
    <property type="nucleotide sequence ID" value="NZ_QGQD01000104.1"/>
</dbReference>
<accession>A0A4U8Q2J8</accession>
<evidence type="ECO:0000313" key="1">
    <source>
        <dbReference type="EMBL" id="TLC98122.1"/>
    </source>
</evidence>
<dbReference type="SUPFAM" id="SSF52540">
    <property type="entry name" value="P-loop containing nucleoside triphosphate hydrolases"/>
    <property type="match status" value="1"/>
</dbReference>
<reference evidence="1 2" key="1">
    <citation type="journal article" date="2019" name="Anaerobe">
        <title>Detection of Robinsoniella peoriensis in multiple bone samples of a trauma patient.</title>
        <authorList>
            <person name="Schrottner P."/>
            <person name="Hartwich K."/>
            <person name="Bunk B."/>
            <person name="Schober I."/>
            <person name="Helbig S."/>
            <person name="Rudolph W.W."/>
            <person name="Gunzer F."/>
        </authorList>
    </citation>
    <scope>NUCLEOTIDE SEQUENCE [LARGE SCALE GENOMIC DNA]</scope>
    <source>
        <strain evidence="1 2">DSM 106044</strain>
    </source>
</reference>
<name>A0A4U8Q2J8_9FIRM</name>